<dbReference type="RefSeq" id="WP_290259574.1">
    <property type="nucleotide sequence ID" value="NZ_JAUFQG010000004.1"/>
</dbReference>
<feature type="transmembrane region" description="Helical" evidence="1">
    <location>
        <begin position="81"/>
        <end position="100"/>
    </location>
</feature>
<feature type="transmembrane region" description="Helical" evidence="1">
    <location>
        <begin position="20"/>
        <end position="44"/>
    </location>
</feature>
<gene>
    <name evidence="2" type="ORF">ACFOX3_04250</name>
</gene>
<evidence type="ECO:0000256" key="1">
    <source>
        <dbReference type="SAM" id="Phobius"/>
    </source>
</evidence>
<evidence type="ECO:0000313" key="2">
    <source>
        <dbReference type="EMBL" id="MFC4361500.1"/>
    </source>
</evidence>
<keyword evidence="1" id="KW-0812">Transmembrane</keyword>
<evidence type="ECO:0000313" key="3">
    <source>
        <dbReference type="Proteomes" id="UP001595840"/>
    </source>
</evidence>
<keyword evidence="1" id="KW-0472">Membrane</keyword>
<reference evidence="3" key="1">
    <citation type="journal article" date="2019" name="Int. J. Syst. Evol. Microbiol.">
        <title>The Global Catalogue of Microorganisms (GCM) 10K type strain sequencing project: providing services to taxonomists for standard genome sequencing and annotation.</title>
        <authorList>
            <consortium name="The Broad Institute Genomics Platform"/>
            <consortium name="The Broad Institute Genome Sequencing Center for Infectious Disease"/>
            <person name="Wu L."/>
            <person name="Ma J."/>
        </authorList>
    </citation>
    <scope>NUCLEOTIDE SEQUENCE [LARGE SCALE GENOMIC DNA]</scope>
    <source>
        <strain evidence="3">CECT 8570</strain>
    </source>
</reference>
<proteinExistence type="predicted"/>
<organism evidence="2 3">
    <name type="scientific">Simiduia curdlanivorans</name>
    <dbReference type="NCBI Taxonomy" id="1492769"/>
    <lineage>
        <taxon>Bacteria</taxon>
        <taxon>Pseudomonadati</taxon>
        <taxon>Pseudomonadota</taxon>
        <taxon>Gammaproteobacteria</taxon>
        <taxon>Cellvibrionales</taxon>
        <taxon>Cellvibrionaceae</taxon>
        <taxon>Simiduia</taxon>
    </lineage>
</organism>
<feature type="transmembrane region" description="Helical" evidence="1">
    <location>
        <begin position="121"/>
        <end position="139"/>
    </location>
</feature>
<dbReference type="Proteomes" id="UP001595840">
    <property type="component" value="Unassembled WGS sequence"/>
</dbReference>
<feature type="transmembrane region" description="Helical" evidence="1">
    <location>
        <begin position="188"/>
        <end position="209"/>
    </location>
</feature>
<keyword evidence="1" id="KW-1133">Transmembrane helix</keyword>
<keyword evidence="3" id="KW-1185">Reference proteome</keyword>
<dbReference type="EMBL" id="JBHSCX010000003">
    <property type="protein sequence ID" value="MFC4361500.1"/>
    <property type="molecule type" value="Genomic_DNA"/>
</dbReference>
<accession>A0ABV8V2M6</accession>
<name>A0ABV8V2M6_9GAMM</name>
<protein>
    <submittedName>
        <fullName evidence="2">Uncharacterized protein</fullName>
    </submittedName>
</protein>
<feature type="transmembrane region" description="Helical" evidence="1">
    <location>
        <begin position="145"/>
        <end position="168"/>
    </location>
</feature>
<comment type="caution">
    <text evidence="2">The sequence shown here is derived from an EMBL/GenBank/DDBJ whole genome shotgun (WGS) entry which is preliminary data.</text>
</comment>
<sequence length="214" mass="24147">MNLDNEISEFRKSFSDSSPLARVLMVLGFFFTLSSITSISSLIIEWQGFILDAINFYHNYFVLPVSQIAEKVGFSYSQMEIHVATMSSICIAVGMRILCMGHAVAFREINLKYNSNSSPNFVVYCLIAIILPLLIWGWYGYSEPPIYPLMAVFTVTCYPIFITAPKFIASKFGEQQFEQGKFSYFKSYYLYMAAIFIIIGVLAGINAGLHETTA</sequence>